<reference evidence="5 6" key="1">
    <citation type="submission" date="2019-06" db="EMBL/GenBank/DDBJ databases">
        <title>Phylogeography and genetic diversity of Francisella tularensis subsp. holarctica in France (1947-2018).</title>
        <authorList>
            <person name="Kevin M."/>
            <person name="Madani N."/>
            <person name="Maurin M."/>
        </authorList>
    </citation>
    <scope>NUCLEOTIDE SEQUENCE [LARGE SCALE GENOMIC DNA]</scope>
    <source>
        <strain evidence="5 6">ATCC 15482</strain>
    </source>
</reference>
<evidence type="ECO:0000256" key="1">
    <source>
        <dbReference type="ARBA" id="ARBA00006625"/>
    </source>
</evidence>
<name>A0A6I4RLU6_FRATU</name>
<evidence type="ECO:0000313" key="5">
    <source>
        <dbReference type="EMBL" id="MWZ39257.1"/>
    </source>
</evidence>
<dbReference type="InterPro" id="IPR029132">
    <property type="entry name" value="CBAH/NAAA_C"/>
</dbReference>
<dbReference type="RefSeq" id="WP_003039993.1">
    <property type="nucleotide sequence ID" value="NZ_VJEZ01000002.1"/>
</dbReference>
<evidence type="ECO:0000256" key="3">
    <source>
        <dbReference type="SAM" id="SignalP"/>
    </source>
</evidence>
<dbReference type="Pfam" id="PF02275">
    <property type="entry name" value="CBAH"/>
    <property type="match status" value="1"/>
</dbReference>
<dbReference type="GO" id="GO:0016787">
    <property type="term" value="F:hydrolase activity"/>
    <property type="evidence" value="ECO:0007669"/>
    <property type="project" value="UniProtKB-KW"/>
</dbReference>
<dbReference type="EMBL" id="VJEZ01000002">
    <property type="protein sequence ID" value="MWZ39257.1"/>
    <property type="molecule type" value="Genomic_DNA"/>
</dbReference>
<sequence length="381" mass="42562">MKTIIKKIFVCCSALLMLISQSLACTALTLVKNGQTVSGRTMEWGFNWSWQLIYIPKGTKHYLSAPSNLNLAKISYTSKYPIIATGLVNANQEFLVDGQNDQGLSISANYMPGFAEYQKVTNTDKKYASINQISTLILSEYANVEQVKQALQQYKVWSDKSTMINGVAPQLHFLITDRNGKGLVVEYIKGEVKLYDVDSNVKVMTNAPTYDWHLINLRNYLNLSNQTTTRVKISDAIDPSQNKDIQDINSLGQGNGFLGLPGDYSPPSRFIKTAILGYYANNKGDNNENLVTKVTHILNNVDITKGTVTEKLGNQTMFDHTAFTVIKDLNNNKLYIKSYNSPNNAVEIDLNTLDQNNSKQFAIDIDKLPYPNNNISANLIT</sequence>
<gene>
    <name evidence="5" type="ORF">FNC33_01625</name>
</gene>
<evidence type="ECO:0000256" key="2">
    <source>
        <dbReference type="ARBA" id="ARBA00022801"/>
    </source>
</evidence>
<comment type="caution">
    <text evidence="5">The sequence shown here is derived from an EMBL/GenBank/DDBJ whole genome shotgun (WGS) entry which is preliminary data.</text>
</comment>
<feature type="signal peptide" evidence="3">
    <location>
        <begin position="1"/>
        <end position="24"/>
    </location>
</feature>
<dbReference type="PANTHER" id="PTHR35527">
    <property type="entry name" value="CHOLOYLGLYCINE HYDROLASE"/>
    <property type="match status" value="1"/>
</dbReference>
<feature type="chain" id="PRO_5026341465" evidence="3">
    <location>
        <begin position="25"/>
        <end position="381"/>
    </location>
</feature>
<dbReference type="InterPro" id="IPR052193">
    <property type="entry name" value="Peptidase_C59"/>
</dbReference>
<dbReference type="InterPro" id="IPR029055">
    <property type="entry name" value="Ntn_hydrolases_N"/>
</dbReference>
<keyword evidence="3" id="KW-0732">Signal</keyword>
<dbReference type="PANTHER" id="PTHR35527:SF2">
    <property type="entry name" value="HYDROLASE"/>
    <property type="match status" value="1"/>
</dbReference>
<keyword evidence="2 5" id="KW-0378">Hydrolase</keyword>
<protein>
    <submittedName>
        <fullName evidence="5">Choloylglycine hydrolase family protein</fullName>
    </submittedName>
</protein>
<dbReference type="Gene3D" id="3.60.60.10">
    <property type="entry name" value="Penicillin V Acylase, Chain A"/>
    <property type="match status" value="1"/>
</dbReference>
<evidence type="ECO:0000313" key="6">
    <source>
        <dbReference type="Proteomes" id="UP000469081"/>
    </source>
</evidence>
<feature type="domain" description="Choloylglycine hydrolase/NAAA C-terminal" evidence="4">
    <location>
        <begin position="25"/>
        <end position="358"/>
    </location>
</feature>
<proteinExistence type="inferred from homology"/>
<organism evidence="5 6">
    <name type="scientific">Francisella tularensis</name>
    <dbReference type="NCBI Taxonomy" id="263"/>
    <lineage>
        <taxon>Bacteria</taxon>
        <taxon>Pseudomonadati</taxon>
        <taxon>Pseudomonadota</taxon>
        <taxon>Gammaproteobacteria</taxon>
        <taxon>Thiotrichales</taxon>
        <taxon>Francisellaceae</taxon>
        <taxon>Francisella</taxon>
    </lineage>
</organism>
<comment type="similarity">
    <text evidence="1">Belongs to the peptidase C59 family.</text>
</comment>
<dbReference type="SUPFAM" id="SSF56235">
    <property type="entry name" value="N-terminal nucleophile aminohydrolases (Ntn hydrolases)"/>
    <property type="match status" value="1"/>
</dbReference>
<dbReference type="Proteomes" id="UP000469081">
    <property type="component" value="Unassembled WGS sequence"/>
</dbReference>
<accession>A0A6I4RLU6</accession>
<dbReference type="AlphaFoldDB" id="A0A6I4RLU6"/>
<evidence type="ECO:0000259" key="4">
    <source>
        <dbReference type="Pfam" id="PF02275"/>
    </source>
</evidence>
<dbReference type="CDD" id="cd00542">
    <property type="entry name" value="Ntn_PVA"/>
    <property type="match status" value="1"/>
</dbReference>